<evidence type="ECO:0000313" key="3">
    <source>
        <dbReference type="EMBL" id="OUP61689.1"/>
    </source>
</evidence>
<evidence type="ECO:0000256" key="2">
    <source>
        <dbReference type="SAM" id="MobiDB-lite"/>
    </source>
</evidence>
<feature type="coiled-coil region" evidence="1">
    <location>
        <begin position="288"/>
        <end position="315"/>
    </location>
</feature>
<evidence type="ECO:0008006" key="5">
    <source>
        <dbReference type="Google" id="ProtNLM"/>
    </source>
</evidence>
<keyword evidence="4" id="KW-1185">Reference proteome</keyword>
<organism evidence="3 4">
    <name type="scientific">Faecalitalea cylindroides</name>
    <dbReference type="NCBI Taxonomy" id="39483"/>
    <lineage>
        <taxon>Bacteria</taxon>
        <taxon>Bacillati</taxon>
        <taxon>Bacillota</taxon>
        <taxon>Erysipelotrichia</taxon>
        <taxon>Erysipelotrichales</taxon>
        <taxon>Erysipelotrichaceae</taxon>
        <taxon>Faecalitalea</taxon>
    </lineage>
</organism>
<name>A0A1Y4M1B9_9FIRM</name>
<protein>
    <recommendedName>
        <fullName evidence="5">Phage portal protein</fullName>
    </recommendedName>
</protein>
<dbReference type="EMBL" id="NFKM01000002">
    <property type="protein sequence ID" value="OUP61689.1"/>
    <property type="molecule type" value="Genomic_DNA"/>
</dbReference>
<keyword evidence="1" id="KW-0175">Coiled coil</keyword>
<gene>
    <name evidence="3" type="ORF">B5F14_01665</name>
</gene>
<feature type="region of interest" description="Disordered" evidence="2">
    <location>
        <begin position="1"/>
        <end position="26"/>
    </location>
</feature>
<sequence>MSNKRIYKKRQKLSTSPKSPSTLKPRYNENDWSQAELILDQLLECNTVCKNGFKLVKHKNESEEIEWMINNLPTLPYVIDNYLNFMFTNKLTTGNEELDNNVLNPFLYKRNAKGVTNYSVLRDSIRDMLLYGKSGIRWLDEENGIIPVPAKRYTSIVKKDTEYLGFNRTVAYAISIDEDEPISLGNKPIELDRDEFRNSGRILSKNKDYMVVLPEDFINLRTDTTTENGISKLRQDKQRLELIGNVYQRLNYDIVYDGPGRLIFWMKDNFLNGGDIDVSANEILDQSNATKDLRAERAREEVKKLAQEIKNSSSDNVILGSSYFENKFDHIPRVTKATEFLEYLQMKEGSILAQCIGMTPELIGLGDVSGNVSMEKIIDNAMVNIIIPTREGIATQFSPLLSEKLGLPKVYFDKYEARYNVDRSSESYKYSLAVNSLIQAYQSSVEEGNTIPTDIQNQIMESLKTLTDHIIKIS</sequence>
<evidence type="ECO:0000313" key="4">
    <source>
        <dbReference type="Proteomes" id="UP000195447"/>
    </source>
</evidence>
<proteinExistence type="predicted"/>
<reference evidence="4" key="1">
    <citation type="submission" date="2017-04" db="EMBL/GenBank/DDBJ databases">
        <title>Function of individual gut microbiota members based on whole genome sequencing of pure cultures obtained from chicken caecum.</title>
        <authorList>
            <person name="Medvecky M."/>
            <person name="Cejkova D."/>
            <person name="Polansky O."/>
            <person name="Karasova D."/>
            <person name="Kubasova T."/>
            <person name="Cizek A."/>
            <person name="Rychlik I."/>
        </authorList>
    </citation>
    <scope>NUCLEOTIDE SEQUENCE [LARGE SCALE GENOMIC DNA]</scope>
    <source>
        <strain evidence="4">An178</strain>
    </source>
</reference>
<dbReference type="Proteomes" id="UP000195447">
    <property type="component" value="Unassembled WGS sequence"/>
</dbReference>
<feature type="compositionally biased region" description="Low complexity" evidence="2">
    <location>
        <begin position="13"/>
        <end position="25"/>
    </location>
</feature>
<accession>A0A1Y4M1B9</accession>
<dbReference type="AlphaFoldDB" id="A0A1Y4M1B9"/>
<comment type="caution">
    <text evidence="3">The sequence shown here is derived from an EMBL/GenBank/DDBJ whole genome shotgun (WGS) entry which is preliminary data.</text>
</comment>
<feature type="compositionally biased region" description="Basic residues" evidence="2">
    <location>
        <begin position="1"/>
        <end position="12"/>
    </location>
</feature>
<evidence type="ECO:0000256" key="1">
    <source>
        <dbReference type="SAM" id="Coils"/>
    </source>
</evidence>
<dbReference type="RefSeq" id="WP_087158131.1">
    <property type="nucleotide sequence ID" value="NZ_NFKM01000002.1"/>
</dbReference>